<evidence type="ECO:0000256" key="12">
    <source>
        <dbReference type="SAM" id="Coils"/>
    </source>
</evidence>
<evidence type="ECO:0000256" key="11">
    <source>
        <dbReference type="RuleBase" id="RU366052"/>
    </source>
</evidence>
<keyword evidence="6 10" id="KW-0653">Protein transport</keyword>
<protein>
    <recommendedName>
        <fullName evidence="10">Coatomer subunit delta</fullName>
    </recommendedName>
</protein>
<dbReference type="GO" id="GO:0006890">
    <property type="term" value="P:retrograde vesicle-mediated transport, Golgi to endoplasmic reticulum"/>
    <property type="evidence" value="ECO:0007669"/>
    <property type="project" value="UniProtKB-UniRule"/>
</dbReference>
<evidence type="ECO:0000256" key="6">
    <source>
        <dbReference type="ARBA" id="ARBA00022927"/>
    </source>
</evidence>
<comment type="function">
    <text evidence="10">The coatomer is a cytosolic protein complex that binds to dilysine motifs and reversibly associates with Golgi non-clathrin-coated vesicles, which further mediate biosynthetic protein transport from the ER, via the Golgi up to the trans Golgi network. Coatomer complex is required for budding from Golgi membranes, and is essential for the retrograde Golgi-to-ER transport of dilysine-tagged proteins.</text>
</comment>
<keyword evidence="12" id="KW-0175">Coiled coil</keyword>
<dbReference type="PANTHER" id="PTHR10121">
    <property type="entry name" value="COATOMER SUBUNIT DELTA"/>
    <property type="match status" value="1"/>
</dbReference>
<dbReference type="PANTHER" id="PTHR10121:SF0">
    <property type="entry name" value="COATOMER SUBUNIT DELTA"/>
    <property type="match status" value="1"/>
</dbReference>
<dbReference type="InterPro" id="IPR011012">
    <property type="entry name" value="Longin-like_dom_sf"/>
</dbReference>
<name>A0A835ZBZ4_9STRA</name>
<sequence length="540" mass="55876">MCVSGSPSLQVVLSAAITTKNGKALLARQYVDMSRIRIEGLLAAFPKLMGTGNKQHTFIETDSVRYIYQPMETLFLLLITNKGSNIVEDLETLRMLSKVVPDVAGGVAEDKVAARCFELVFAFDEVLTAGGMRETIALPQVKVNLEMDSHEERLHNMIQESKREAARDEAARKAQEMRQRQKALQAAGGSAMAGMGGGGGMAGGGGGGGGAADPYGYGTRTAAPAAPAVPAAAAAPSRATKGMKLGLGGGTAKGRNAMLDSLMAEEKLAPVPAAAAGGAPAVLPEVTAAATAAAVYPVSLVMEEKLSAHLTREGTLEQLEVKGTLSLTANDEGASRCKIVLAAGGPVPAGLAFQTHPKVNRALYDASRALALKDAGKGFPVGRPVGVLRWSLATSDEAAAPLTVNCWPEDEGNGSVAVSLEYALGRGARELHDVVISVPLGGAAAPPRVTSADGGAYRHDAAAGALVWRLELIDNSNASGSLEFTVQSRDTEGFFPIQMQFTSSLLYAQLQVGGVVSIDAEAPIPFGMVSSLTTESYVCG</sequence>
<comment type="subcellular location">
    <subcellularLocation>
        <location evidence="10 11">Cytoplasm</location>
    </subcellularLocation>
    <subcellularLocation>
        <location evidence="10 11">Cytoplasmic vesicle</location>
        <location evidence="10 11">COPI-coated vesicle membrane</location>
        <topology evidence="10 11">Peripheral membrane protein</topology>
        <orientation evidence="10 11">Cytoplasmic side</orientation>
    </subcellularLocation>
    <subcellularLocation>
        <location evidence="10 11">Golgi apparatus membrane</location>
        <topology evidence="10 11">Peripheral membrane protein</topology>
        <orientation evidence="10 11">Cytoplasmic side</orientation>
    </subcellularLocation>
</comment>
<dbReference type="PROSITE" id="PS51072">
    <property type="entry name" value="MHD"/>
    <property type="match status" value="1"/>
</dbReference>
<dbReference type="GO" id="GO:0006888">
    <property type="term" value="P:endoplasmic reticulum to Golgi vesicle-mediated transport"/>
    <property type="evidence" value="ECO:0007669"/>
    <property type="project" value="TreeGrafter"/>
</dbReference>
<dbReference type="AlphaFoldDB" id="A0A835ZBZ4"/>
<evidence type="ECO:0000256" key="7">
    <source>
        <dbReference type="ARBA" id="ARBA00023034"/>
    </source>
</evidence>
<keyword evidence="4 10" id="KW-0963">Cytoplasm</keyword>
<evidence type="ECO:0000256" key="3">
    <source>
        <dbReference type="ARBA" id="ARBA00022448"/>
    </source>
</evidence>
<dbReference type="InterPro" id="IPR028565">
    <property type="entry name" value="MHD"/>
</dbReference>
<gene>
    <name evidence="14" type="ORF">JKP88DRAFT_299251</name>
</gene>
<keyword evidence="7 10" id="KW-0333">Golgi apparatus</keyword>
<reference evidence="14" key="1">
    <citation type="submission" date="2021-02" db="EMBL/GenBank/DDBJ databases">
        <title>First Annotated Genome of the Yellow-green Alga Tribonema minus.</title>
        <authorList>
            <person name="Mahan K.M."/>
        </authorList>
    </citation>
    <scope>NUCLEOTIDE SEQUENCE</scope>
    <source>
        <strain evidence="14">UTEX B ZZ1240</strain>
    </source>
</reference>
<evidence type="ECO:0000256" key="2">
    <source>
        <dbReference type="ARBA" id="ARBA00011775"/>
    </source>
</evidence>
<comment type="caution">
    <text evidence="14">The sequence shown here is derived from an EMBL/GenBank/DDBJ whole genome shotgun (WGS) entry which is preliminary data.</text>
</comment>
<dbReference type="InterPro" id="IPR036168">
    <property type="entry name" value="AP2_Mu_C_sf"/>
</dbReference>
<dbReference type="SUPFAM" id="SSF49447">
    <property type="entry name" value="Second domain of Mu2 adaptin subunit (ap50) of ap2 adaptor"/>
    <property type="match status" value="1"/>
</dbReference>
<dbReference type="GO" id="GO:0015031">
    <property type="term" value="P:protein transport"/>
    <property type="evidence" value="ECO:0007669"/>
    <property type="project" value="UniProtKB-KW"/>
</dbReference>
<dbReference type="GO" id="GO:0051645">
    <property type="term" value="P:Golgi localization"/>
    <property type="evidence" value="ECO:0007669"/>
    <property type="project" value="TreeGrafter"/>
</dbReference>
<dbReference type="Pfam" id="PF00928">
    <property type="entry name" value="Adap_comp_sub"/>
    <property type="match status" value="1"/>
</dbReference>
<dbReference type="InterPro" id="IPR027059">
    <property type="entry name" value="Coatomer_dsu"/>
</dbReference>
<dbReference type="CDD" id="cd14830">
    <property type="entry name" value="Delta_COP_N"/>
    <property type="match status" value="1"/>
</dbReference>
<dbReference type="InterPro" id="IPR022775">
    <property type="entry name" value="AP_mu_sigma_su"/>
</dbReference>
<evidence type="ECO:0000256" key="10">
    <source>
        <dbReference type="RuleBase" id="RU364018"/>
    </source>
</evidence>
<evidence type="ECO:0000313" key="14">
    <source>
        <dbReference type="EMBL" id="KAG5190246.1"/>
    </source>
</evidence>
<evidence type="ECO:0000259" key="13">
    <source>
        <dbReference type="PROSITE" id="PS51072"/>
    </source>
</evidence>
<dbReference type="OrthoDB" id="10266042at2759"/>
<evidence type="ECO:0000256" key="5">
    <source>
        <dbReference type="ARBA" id="ARBA00022892"/>
    </source>
</evidence>
<dbReference type="Gene3D" id="3.30.450.60">
    <property type="match status" value="1"/>
</dbReference>
<dbReference type="CDD" id="cd09254">
    <property type="entry name" value="AP_delta-COPI_MHD"/>
    <property type="match status" value="1"/>
</dbReference>
<keyword evidence="8 10" id="KW-0472">Membrane</keyword>
<dbReference type="Proteomes" id="UP000664859">
    <property type="component" value="Unassembled WGS sequence"/>
</dbReference>
<keyword evidence="9 10" id="KW-0968">Cytoplasmic vesicle</keyword>
<comment type="subunit">
    <text evidence="2 10">Oligomeric complex that consists of at least the alpha, beta, beta', gamma, delta, epsilon and zeta subunits.</text>
</comment>
<evidence type="ECO:0000256" key="9">
    <source>
        <dbReference type="ARBA" id="ARBA00023329"/>
    </source>
</evidence>
<dbReference type="GO" id="GO:0030126">
    <property type="term" value="C:COPI vesicle coat"/>
    <property type="evidence" value="ECO:0007669"/>
    <property type="project" value="UniProtKB-UniRule"/>
</dbReference>
<evidence type="ECO:0000256" key="8">
    <source>
        <dbReference type="ARBA" id="ARBA00023136"/>
    </source>
</evidence>
<keyword evidence="3 10" id="KW-0813">Transport</keyword>
<dbReference type="SUPFAM" id="SSF64356">
    <property type="entry name" value="SNARE-like"/>
    <property type="match status" value="1"/>
</dbReference>
<accession>A0A835ZBZ4</accession>
<dbReference type="GO" id="GO:0000139">
    <property type="term" value="C:Golgi membrane"/>
    <property type="evidence" value="ECO:0007669"/>
    <property type="project" value="UniProtKB-SubCell"/>
</dbReference>
<dbReference type="EMBL" id="JAFCMP010000036">
    <property type="protein sequence ID" value="KAG5190246.1"/>
    <property type="molecule type" value="Genomic_DNA"/>
</dbReference>
<feature type="coiled-coil region" evidence="12">
    <location>
        <begin position="158"/>
        <end position="187"/>
    </location>
</feature>
<evidence type="ECO:0000256" key="4">
    <source>
        <dbReference type="ARBA" id="ARBA00022490"/>
    </source>
</evidence>
<proteinExistence type="inferred from homology"/>
<keyword evidence="5 10" id="KW-0931">ER-Golgi transport</keyword>
<evidence type="ECO:0000313" key="15">
    <source>
        <dbReference type="Proteomes" id="UP000664859"/>
    </source>
</evidence>
<evidence type="ECO:0000256" key="1">
    <source>
        <dbReference type="ARBA" id="ARBA00010516"/>
    </source>
</evidence>
<keyword evidence="15" id="KW-1185">Reference proteome</keyword>
<feature type="domain" description="MHD" evidence="13">
    <location>
        <begin position="295"/>
        <end position="540"/>
    </location>
</feature>
<dbReference type="FunFam" id="3.30.450.60:FF:000003">
    <property type="entry name" value="Coatomer subunit delta"/>
    <property type="match status" value="1"/>
</dbReference>
<comment type="similarity">
    <text evidence="1 10">Belongs to the adaptor complexes medium subunit family. Delta-COP subfamily.</text>
</comment>
<dbReference type="Gene3D" id="2.60.40.1170">
    <property type="entry name" value="Mu homology domain, subdomain B"/>
    <property type="match status" value="2"/>
</dbReference>
<organism evidence="14 15">
    <name type="scientific">Tribonema minus</name>
    <dbReference type="NCBI Taxonomy" id="303371"/>
    <lineage>
        <taxon>Eukaryota</taxon>
        <taxon>Sar</taxon>
        <taxon>Stramenopiles</taxon>
        <taxon>Ochrophyta</taxon>
        <taxon>PX clade</taxon>
        <taxon>Xanthophyceae</taxon>
        <taxon>Tribonematales</taxon>
        <taxon>Tribonemataceae</taxon>
        <taxon>Tribonema</taxon>
    </lineage>
</organism>
<dbReference type="Pfam" id="PF01217">
    <property type="entry name" value="Clat_adaptor_s"/>
    <property type="match status" value="1"/>
</dbReference>